<feature type="region of interest" description="Disordered" evidence="1">
    <location>
        <begin position="1"/>
        <end position="38"/>
    </location>
</feature>
<gene>
    <name evidence="2" type="ORF">MSAN_02002800</name>
</gene>
<name>A0A8H7CM75_9AGAR</name>
<evidence type="ECO:0000256" key="1">
    <source>
        <dbReference type="SAM" id="MobiDB-lite"/>
    </source>
</evidence>
<dbReference type="AlphaFoldDB" id="A0A8H7CM75"/>
<feature type="compositionally biased region" description="Low complexity" evidence="1">
    <location>
        <begin position="8"/>
        <end position="23"/>
    </location>
</feature>
<proteinExistence type="predicted"/>
<evidence type="ECO:0000313" key="3">
    <source>
        <dbReference type="Proteomes" id="UP000623467"/>
    </source>
</evidence>
<organism evidence="2 3">
    <name type="scientific">Mycena sanguinolenta</name>
    <dbReference type="NCBI Taxonomy" id="230812"/>
    <lineage>
        <taxon>Eukaryota</taxon>
        <taxon>Fungi</taxon>
        <taxon>Dikarya</taxon>
        <taxon>Basidiomycota</taxon>
        <taxon>Agaricomycotina</taxon>
        <taxon>Agaricomycetes</taxon>
        <taxon>Agaricomycetidae</taxon>
        <taxon>Agaricales</taxon>
        <taxon>Marasmiineae</taxon>
        <taxon>Mycenaceae</taxon>
        <taxon>Mycena</taxon>
    </lineage>
</organism>
<sequence length="108" mass="11170">MFCVDTLKSSSTTPSSPSTTTTKTHTRYDPDSSSSPLPPPSSVLVHPIIILDFSFFFPAAFSPSSPVANGARLPLESGAAARAAGKAVAGAAAIREYSSCSSLPRRNP</sequence>
<protein>
    <submittedName>
        <fullName evidence="2">Uncharacterized protein</fullName>
    </submittedName>
</protein>
<accession>A0A8H7CM75</accession>
<dbReference type="EMBL" id="JACAZH010000024">
    <property type="protein sequence ID" value="KAF7342865.1"/>
    <property type="molecule type" value="Genomic_DNA"/>
</dbReference>
<comment type="caution">
    <text evidence="2">The sequence shown here is derived from an EMBL/GenBank/DDBJ whole genome shotgun (WGS) entry which is preliminary data.</text>
</comment>
<reference evidence="2" key="1">
    <citation type="submission" date="2020-05" db="EMBL/GenBank/DDBJ databases">
        <title>Mycena genomes resolve the evolution of fungal bioluminescence.</title>
        <authorList>
            <person name="Tsai I.J."/>
        </authorList>
    </citation>
    <scope>NUCLEOTIDE SEQUENCE</scope>
    <source>
        <strain evidence="2">160909Yilan</strain>
    </source>
</reference>
<dbReference type="Proteomes" id="UP000623467">
    <property type="component" value="Unassembled WGS sequence"/>
</dbReference>
<evidence type="ECO:0000313" key="2">
    <source>
        <dbReference type="EMBL" id="KAF7342865.1"/>
    </source>
</evidence>
<keyword evidence="3" id="KW-1185">Reference proteome</keyword>